<dbReference type="OMA" id="CRFQIYT"/>
<evidence type="ECO:0000256" key="7">
    <source>
        <dbReference type="ARBA" id="ARBA00023212"/>
    </source>
</evidence>
<feature type="compositionally biased region" description="Low complexity" evidence="10">
    <location>
        <begin position="1"/>
        <end position="11"/>
    </location>
</feature>
<proteinExistence type="inferred from homology"/>
<dbReference type="InterPro" id="IPR009290">
    <property type="entry name" value="Radial_spoke_3"/>
</dbReference>
<keyword evidence="8" id="KW-0966">Cell projection</keyword>
<keyword evidence="4" id="KW-0597">Phosphoprotein</keyword>
<evidence type="ECO:0000256" key="8">
    <source>
        <dbReference type="ARBA" id="ARBA00023273"/>
    </source>
</evidence>
<feature type="compositionally biased region" description="Acidic residues" evidence="10">
    <location>
        <begin position="511"/>
        <end position="520"/>
    </location>
</feature>
<organism evidence="11 12">
    <name type="scientific">Pseudocohnilembus persalinus</name>
    <name type="common">Ciliate</name>
    <dbReference type="NCBI Taxonomy" id="266149"/>
    <lineage>
        <taxon>Eukaryota</taxon>
        <taxon>Sar</taxon>
        <taxon>Alveolata</taxon>
        <taxon>Ciliophora</taxon>
        <taxon>Intramacronucleata</taxon>
        <taxon>Oligohymenophorea</taxon>
        <taxon>Scuticociliatia</taxon>
        <taxon>Philasterida</taxon>
        <taxon>Pseudocohnilembidae</taxon>
        <taxon>Pseudocohnilembus</taxon>
    </lineage>
</organism>
<dbReference type="Pfam" id="PF06098">
    <property type="entry name" value="Radial_spoke_3"/>
    <property type="match status" value="1"/>
</dbReference>
<feature type="compositionally biased region" description="Basic and acidic residues" evidence="10">
    <location>
        <begin position="637"/>
        <end position="656"/>
    </location>
</feature>
<feature type="compositionally biased region" description="Basic and acidic residues" evidence="10">
    <location>
        <begin position="521"/>
        <end position="535"/>
    </location>
</feature>
<evidence type="ECO:0000256" key="1">
    <source>
        <dbReference type="ARBA" id="ARBA00004611"/>
    </source>
</evidence>
<feature type="coiled-coil region" evidence="9">
    <location>
        <begin position="398"/>
        <end position="425"/>
    </location>
</feature>
<reference evidence="11 12" key="1">
    <citation type="journal article" date="2015" name="Sci. Rep.">
        <title>Genome of the facultative scuticociliatosis pathogen Pseudocohnilembus persalinus provides insight into its virulence through horizontal gene transfer.</title>
        <authorList>
            <person name="Xiong J."/>
            <person name="Wang G."/>
            <person name="Cheng J."/>
            <person name="Tian M."/>
            <person name="Pan X."/>
            <person name="Warren A."/>
            <person name="Jiang C."/>
            <person name="Yuan D."/>
            <person name="Miao W."/>
        </authorList>
    </citation>
    <scope>NUCLEOTIDE SEQUENCE [LARGE SCALE GENOMIC DNA]</scope>
    <source>
        <strain evidence="11">36N120E</strain>
    </source>
</reference>
<keyword evidence="5" id="KW-0282">Flagellum</keyword>
<evidence type="ECO:0000256" key="2">
    <source>
        <dbReference type="ARBA" id="ARBA00006737"/>
    </source>
</evidence>
<keyword evidence="3" id="KW-0963">Cytoplasm</keyword>
<feature type="compositionally biased region" description="Basic residues" evidence="10">
    <location>
        <begin position="168"/>
        <end position="177"/>
    </location>
</feature>
<gene>
    <name evidence="11" type="ORF">PPERSA_00465</name>
</gene>
<name>A0A0V0QHS7_PSEPJ</name>
<protein>
    <submittedName>
        <fullName evidence="11">Uncharacterized protein</fullName>
    </submittedName>
</protein>
<evidence type="ECO:0000256" key="6">
    <source>
        <dbReference type="ARBA" id="ARBA00023069"/>
    </source>
</evidence>
<evidence type="ECO:0000313" key="12">
    <source>
        <dbReference type="Proteomes" id="UP000054937"/>
    </source>
</evidence>
<comment type="subcellular location">
    <subcellularLocation>
        <location evidence="1">Cytoplasm</location>
        <location evidence="1">Cytoskeleton</location>
        <location evidence="1">Flagellum axoneme</location>
    </subcellularLocation>
</comment>
<comment type="similarity">
    <text evidence="2">Belongs to the flagellar radial spoke RSP3 family.</text>
</comment>
<feature type="compositionally biased region" description="Basic and acidic residues" evidence="10">
    <location>
        <begin position="158"/>
        <end position="167"/>
    </location>
</feature>
<feature type="compositionally biased region" description="Basic and acidic residues" evidence="10">
    <location>
        <begin position="496"/>
        <end position="510"/>
    </location>
</feature>
<keyword evidence="7" id="KW-0206">Cytoskeleton</keyword>
<evidence type="ECO:0000313" key="11">
    <source>
        <dbReference type="EMBL" id="KRX01843.1"/>
    </source>
</evidence>
<evidence type="ECO:0000256" key="9">
    <source>
        <dbReference type="SAM" id="Coils"/>
    </source>
</evidence>
<dbReference type="AlphaFoldDB" id="A0A0V0QHS7"/>
<feature type="region of interest" description="Disordered" evidence="10">
    <location>
        <begin position="1"/>
        <end position="38"/>
    </location>
</feature>
<feature type="region of interest" description="Disordered" evidence="10">
    <location>
        <begin position="482"/>
        <end position="551"/>
    </location>
</feature>
<keyword evidence="9" id="KW-0175">Coiled coil</keyword>
<keyword evidence="12" id="KW-1185">Reference proteome</keyword>
<dbReference type="OrthoDB" id="313308at2759"/>
<dbReference type="GO" id="GO:0005929">
    <property type="term" value="C:cilium"/>
    <property type="evidence" value="ECO:0007669"/>
    <property type="project" value="TreeGrafter"/>
</dbReference>
<dbReference type="PANTHER" id="PTHR21648">
    <property type="entry name" value="FLAGELLAR RADIAL SPOKE PROTEIN 3"/>
    <property type="match status" value="1"/>
</dbReference>
<evidence type="ECO:0000256" key="3">
    <source>
        <dbReference type="ARBA" id="ARBA00022490"/>
    </source>
</evidence>
<comment type="caution">
    <text evidence="11">The sequence shown here is derived from an EMBL/GenBank/DDBJ whole genome shotgun (WGS) entry which is preliminary data.</text>
</comment>
<evidence type="ECO:0000256" key="10">
    <source>
        <dbReference type="SAM" id="MobiDB-lite"/>
    </source>
</evidence>
<dbReference type="InParanoid" id="A0A0V0QHS7"/>
<evidence type="ECO:0000256" key="4">
    <source>
        <dbReference type="ARBA" id="ARBA00022553"/>
    </source>
</evidence>
<feature type="region of interest" description="Disordered" evidence="10">
    <location>
        <begin position="608"/>
        <end position="669"/>
    </location>
</feature>
<accession>A0A0V0QHS7</accession>
<feature type="compositionally biased region" description="Basic and acidic residues" evidence="10">
    <location>
        <begin position="608"/>
        <end position="625"/>
    </location>
</feature>
<feature type="coiled-coil region" evidence="9">
    <location>
        <begin position="271"/>
        <end position="315"/>
    </location>
</feature>
<dbReference type="EMBL" id="LDAU01000162">
    <property type="protein sequence ID" value="KRX01843.1"/>
    <property type="molecule type" value="Genomic_DNA"/>
</dbReference>
<feature type="region of interest" description="Disordered" evidence="10">
    <location>
        <begin position="158"/>
        <end position="177"/>
    </location>
</feature>
<keyword evidence="6" id="KW-0969">Cilium</keyword>
<dbReference type="PANTHER" id="PTHR21648:SF0">
    <property type="entry name" value="RADIAL SPOKE HEAD PROTEIN 3 HOMOLOG"/>
    <property type="match status" value="1"/>
</dbReference>
<sequence>MSAQQQQQYQQNYEFSAQPMPQARYREPEDYQEDSDYQEYQDEEQYYLEDLGGDIVDENELVPDYFIDRPPTPEFKPLEKGKDVSTQIEDWELFDFEIEVVPVLQLLVGKTIDQARMELIEDSEAEELKRHKALFIKKRNAELLVTQRMENVFLRRKEERERRDQQHKLRHQQNKITHQKMVSRKIAKLNLNKLKENVLDQLEDQGFLKENSYQNIKNNFLPWLLGQTSDIYFQSNNQSQQIQETFQSYNQSAQQSHQQYVQLEQQRRQEVLRQREERRQLLEERKRKKEEYKRKENLKKQRDQILENLEKTVILNSVKTENILESQITDIVGDERNNHVSAIFGGLLGQLWLSIGILNQLLDEEKQLNENELQEFFVHLLNQQLKNDFTIQINDSYKDVLQEKVKLMEEDLFDFEQQKENLINSLIDDTSIFTSFITLNHIKNKGLIQLKELKKIMKILFQIYFTSLDYQEQKKDLQIQEQNEQEQGVNQDGDNNEQKEGNTENKGEDKNNEEEQENNDDINKEQQDDAQEEQKAPQQSEEEIQKQQELQQKLEEFKEKLENASQLEKDMVEARKKINLKFQSGNPFENLQSFLRIRIPFLTDEEIEREKAEQEEEELKKKQQDNTEDNASQQNQSEEKVQDEQNVNKEGNESQDKQQSNQEISPQIEKDLTEEEKEALKYAKYDEFVEIYDGEGYANFLKEKTEKSRRRDIGQENAVLFNIYQQNCALQDERSALFVRGQILHILKELFPEKLENIVDSVFQQKANSIDLEIQEDFLSQIPNKKDLAIFDQNFQQ</sequence>
<dbReference type="Proteomes" id="UP000054937">
    <property type="component" value="Unassembled WGS sequence"/>
</dbReference>
<evidence type="ECO:0000256" key="5">
    <source>
        <dbReference type="ARBA" id="ARBA00022846"/>
    </source>
</evidence>